<dbReference type="InterPro" id="IPR015422">
    <property type="entry name" value="PyrdxlP-dep_Trfase_small"/>
</dbReference>
<gene>
    <name evidence="10" type="ordered locus">CHU_0975</name>
</gene>
<evidence type="ECO:0000256" key="7">
    <source>
        <dbReference type="ARBA" id="ARBA00022898"/>
    </source>
</evidence>
<evidence type="ECO:0000256" key="2">
    <source>
        <dbReference type="ARBA" id="ARBA00002824"/>
    </source>
</evidence>
<dbReference type="GO" id="GO:0016829">
    <property type="term" value="F:lyase activity"/>
    <property type="evidence" value="ECO:0007669"/>
    <property type="project" value="UniProtKB-KW"/>
</dbReference>
<accession>A0A6N4SPJ0</accession>
<feature type="domain" description="Aminotransferase class V" evidence="9">
    <location>
        <begin position="38"/>
        <end position="407"/>
    </location>
</feature>
<dbReference type="NCBIfam" id="TIGR01979">
    <property type="entry name" value="sufS"/>
    <property type="match status" value="1"/>
</dbReference>
<dbReference type="GO" id="GO:0030170">
    <property type="term" value="F:pyridoxal phosphate binding"/>
    <property type="evidence" value="ECO:0007669"/>
    <property type="project" value="InterPro"/>
</dbReference>
<dbReference type="EMBL" id="CP000383">
    <property type="protein sequence ID" value="ABG58252.1"/>
    <property type="molecule type" value="Genomic_DNA"/>
</dbReference>
<dbReference type="InterPro" id="IPR010970">
    <property type="entry name" value="Cys_dSase_SufS"/>
</dbReference>
<dbReference type="OrthoDB" id="9804366at2"/>
<comment type="similarity">
    <text evidence="3">Belongs to the class-V pyridoxal-phosphate-dependent aminotransferase family. Csd subfamily.</text>
</comment>
<organism evidence="10 11">
    <name type="scientific">Cytophaga hutchinsonii (strain ATCC 33406 / DSM 1761 / CIP 103989 / NBRC 15051 / NCIMB 9469 / D465)</name>
    <dbReference type="NCBI Taxonomy" id="269798"/>
    <lineage>
        <taxon>Bacteria</taxon>
        <taxon>Pseudomonadati</taxon>
        <taxon>Bacteroidota</taxon>
        <taxon>Cytophagia</taxon>
        <taxon>Cytophagales</taxon>
        <taxon>Cytophagaceae</taxon>
        <taxon>Cytophaga</taxon>
    </lineage>
</organism>
<comment type="cofactor">
    <cofactor evidence="1">
        <name>pyridoxal 5'-phosphate</name>
        <dbReference type="ChEBI" id="CHEBI:597326"/>
    </cofactor>
</comment>
<dbReference type="Proteomes" id="UP000001822">
    <property type="component" value="Chromosome"/>
</dbReference>
<name>A0A6N4SPJ0_CYTH3</name>
<dbReference type="Pfam" id="PF00266">
    <property type="entry name" value="Aminotran_5"/>
    <property type="match status" value="1"/>
</dbReference>
<reference evidence="10 11" key="1">
    <citation type="journal article" date="2007" name="Appl. Environ. Microbiol.">
        <title>Genome sequence of the cellulolytic gliding bacterium Cytophaga hutchinsonii.</title>
        <authorList>
            <person name="Xie G."/>
            <person name="Bruce D.C."/>
            <person name="Challacombe J.F."/>
            <person name="Chertkov O."/>
            <person name="Detter J.C."/>
            <person name="Gilna P."/>
            <person name="Han C.S."/>
            <person name="Lucas S."/>
            <person name="Misra M."/>
            <person name="Myers G.L."/>
            <person name="Richardson P."/>
            <person name="Tapia R."/>
            <person name="Thayer N."/>
            <person name="Thompson L.S."/>
            <person name="Brettin T.S."/>
            <person name="Henrissat B."/>
            <person name="Wilson D.B."/>
            <person name="McBride M.J."/>
        </authorList>
    </citation>
    <scope>NUCLEOTIDE SEQUENCE [LARGE SCALE GENOMIC DNA]</scope>
    <source>
        <strain evidence="11">ATCC 33406 / DSM 1761 / CIP 103989 / NBRC 15051 / NCIMB 9469 / D465</strain>
    </source>
</reference>
<dbReference type="RefSeq" id="WP_011584367.1">
    <property type="nucleotide sequence ID" value="NC_008255.1"/>
</dbReference>
<sequence>MIDTINTDLITADGTLNIDRIREDFPILHQEVNGKPLVYFDNAATTQKPIQVVEALTAYYLNDNANIHRGIHTLAERATAAFEASRDAVKTSINAKEREEVIFTRGTTEGINLVASTWGLANLKAGDEIVVSAMEHHSNMVPWHMLAQRTKAVVKILPMNDAGELLVEAFDTIITSKTKMLACTHVSNTLGSINPIKELIAKAHAVGAITLIDGAQAVSHLDIDVQDLDADFYAFSAHKLYGPTGVGILYGKRAILEAMPPYQGGGEMISEVTYESCTYNELPYKFEAGTPNIADVIALKAAIDYINSIGKAAIRSYEHELLDYAVSKLKDIEGIRLIGTAKDKVSVQSFVFSDIHHQDLGIILDQEGVAIRTGHHCTQPLMGRLGVTGTSRASFAFYNTKEEIDQFIAAIYKAIKLFR</sequence>
<comment type="function">
    <text evidence="2">Catalyzes the removal of elemental sulfur and selenium atoms from L-cysteine, L-cystine, L-selenocysteine, and L-selenocystine to produce L-alanine.</text>
</comment>
<evidence type="ECO:0000313" key="10">
    <source>
        <dbReference type="EMBL" id="ABG58252.1"/>
    </source>
</evidence>
<keyword evidence="6 10" id="KW-0808">Transferase</keyword>
<evidence type="ECO:0000256" key="3">
    <source>
        <dbReference type="ARBA" id="ARBA00010447"/>
    </source>
</evidence>
<dbReference type="PANTHER" id="PTHR43586">
    <property type="entry name" value="CYSTEINE DESULFURASE"/>
    <property type="match status" value="1"/>
</dbReference>
<dbReference type="PIRSF" id="PIRSF005572">
    <property type="entry name" value="NifS"/>
    <property type="match status" value="1"/>
</dbReference>
<dbReference type="Gene3D" id="3.40.640.10">
    <property type="entry name" value="Type I PLP-dependent aspartate aminotransferase-like (Major domain)"/>
    <property type="match status" value="1"/>
</dbReference>
<evidence type="ECO:0000313" key="11">
    <source>
        <dbReference type="Proteomes" id="UP000001822"/>
    </source>
</evidence>
<dbReference type="SUPFAM" id="SSF53383">
    <property type="entry name" value="PLP-dependent transferases"/>
    <property type="match status" value="1"/>
</dbReference>
<dbReference type="CDD" id="cd06453">
    <property type="entry name" value="SufS_like"/>
    <property type="match status" value="1"/>
</dbReference>
<evidence type="ECO:0000259" key="9">
    <source>
        <dbReference type="Pfam" id="PF00266"/>
    </source>
</evidence>
<evidence type="ECO:0000256" key="6">
    <source>
        <dbReference type="ARBA" id="ARBA00022679"/>
    </source>
</evidence>
<evidence type="ECO:0000256" key="5">
    <source>
        <dbReference type="ARBA" id="ARBA00021850"/>
    </source>
</evidence>
<dbReference type="InterPro" id="IPR015421">
    <property type="entry name" value="PyrdxlP-dep_Trfase_major"/>
</dbReference>
<keyword evidence="11" id="KW-1185">Reference proteome</keyword>
<dbReference type="InterPro" id="IPR000192">
    <property type="entry name" value="Aminotrans_V_dom"/>
</dbReference>
<dbReference type="KEGG" id="chu:CHU_0975"/>
<keyword evidence="10" id="KW-0456">Lyase</keyword>
<dbReference type="GO" id="GO:0006534">
    <property type="term" value="P:cysteine metabolic process"/>
    <property type="evidence" value="ECO:0007669"/>
    <property type="project" value="InterPro"/>
</dbReference>
<dbReference type="PANTHER" id="PTHR43586:SF8">
    <property type="entry name" value="CYSTEINE DESULFURASE 1, CHLOROPLASTIC"/>
    <property type="match status" value="1"/>
</dbReference>
<dbReference type="Gene3D" id="3.90.1150.10">
    <property type="entry name" value="Aspartate Aminotransferase, domain 1"/>
    <property type="match status" value="1"/>
</dbReference>
<comment type="catalytic activity">
    <reaction evidence="8">
        <text>(sulfur carrier)-H + L-cysteine = (sulfur carrier)-SH + L-alanine</text>
        <dbReference type="Rhea" id="RHEA:43892"/>
        <dbReference type="Rhea" id="RHEA-COMP:14737"/>
        <dbReference type="Rhea" id="RHEA-COMP:14739"/>
        <dbReference type="ChEBI" id="CHEBI:29917"/>
        <dbReference type="ChEBI" id="CHEBI:35235"/>
        <dbReference type="ChEBI" id="CHEBI:57972"/>
        <dbReference type="ChEBI" id="CHEBI:64428"/>
        <dbReference type="EC" id="2.8.1.7"/>
    </reaction>
</comment>
<protein>
    <recommendedName>
        <fullName evidence="5">Probable cysteine desulfurase</fullName>
        <ecNumber evidence="4">2.8.1.7</ecNumber>
    </recommendedName>
</protein>
<keyword evidence="7" id="KW-0663">Pyridoxal phosphate</keyword>
<dbReference type="AlphaFoldDB" id="A0A6N4SPJ0"/>
<dbReference type="GO" id="GO:0031071">
    <property type="term" value="F:cysteine desulfurase activity"/>
    <property type="evidence" value="ECO:0007669"/>
    <property type="project" value="UniProtKB-EC"/>
</dbReference>
<dbReference type="InterPro" id="IPR015424">
    <property type="entry name" value="PyrdxlP-dep_Trfase"/>
</dbReference>
<dbReference type="EC" id="2.8.1.7" evidence="4"/>
<evidence type="ECO:0000256" key="8">
    <source>
        <dbReference type="ARBA" id="ARBA00050776"/>
    </source>
</evidence>
<evidence type="ECO:0000256" key="4">
    <source>
        <dbReference type="ARBA" id="ARBA00012239"/>
    </source>
</evidence>
<dbReference type="InterPro" id="IPR016454">
    <property type="entry name" value="Cysteine_dSase"/>
</dbReference>
<evidence type="ECO:0000256" key="1">
    <source>
        <dbReference type="ARBA" id="ARBA00001933"/>
    </source>
</evidence>
<proteinExistence type="inferred from homology"/>